<evidence type="ECO:0000313" key="3">
    <source>
        <dbReference type="Proteomes" id="UP000005695"/>
    </source>
</evidence>
<reference evidence="2" key="2">
    <citation type="submission" date="2006-05" db="EMBL/GenBank/DDBJ databases">
        <title>Sequencing of the draft genome and assembly of Desulfuromonas acetoxidans DSM 684.</title>
        <authorList>
            <consortium name="US DOE Joint Genome Institute (JGI-PGF)"/>
            <person name="Copeland A."/>
            <person name="Lucas S."/>
            <person name="Lapidus A."/>
            <person name="Barry K."/>
            <person name="Detter J.C."/>
            <person name="Glavina del Rio T."/>
            <person name="Hammon N."/>
            <person name="Israni S."/>
            <person name="Dalin E."/>
            <person name="Tice H."/>
            <person name="Bruce D."/>
            <person name="Pitluck S."/>
            <person name="Richardson P."/>
        </authorList>
    </citation>
    <scope>NUCLEOTIDE SEQUENCE [LARGE SCALE GENOMIC DNA]</scope>
    <source>
        <strain evidence="2">DSM 684</strain>
    </source>
</reference>
<dbReference type="Proteomes" id="UP000005695">
    <property type="component" value="Unassembled WGS sequence"/>
</dbReference>
<dbReference type="AlphaFoldDB" id="Q1JWA9"/>
<keyword evidence="1" id="KW-0472">Membrane</keyword>
<keyword evidence="1" id="KW-1133">Transmembrane helix</keyword>
<dbReference type="RefSeq" id="WP_006002566.1">
    <property type="nucleotide sequence ID" value="NZ_AAEW02000023.1"/>
</dbReference>
<gene>
    <name evidence="2" type="ORF">Dace_0373</name>
</gene>
<comment type="caution">
    <text evidence="2">The sequence shown here is derived from an EMBL/GenBank/DDBJ whole genome shotgun (WGS) entry which is preliminary data.</text>
</comment>
<dbReference type="EMBL" id="AAEW02000023">
    <property type="protein sequence ID" value="EAT14512.1"/>
    <property type="molecule type" value="Genomic_DNA"/>
</dbReference>
<organism evidence="2 3">
    <name type="scientific">Desulfuromonas acetoxidans (strain DSM 684 / 11070)</name>
    <dbReference type="NCBI Taxonomy" id="281689"/>
    <lineage>
        <taxon>Bacteria</taxon>
        <taxon>Pseudomonadati</taxon>
        <taxon>Thermodesulfobacteriota</taxon>
        <taxon>Desulfuromonadia</taxon>
        <taxon>Desulfuromonadales</taxon>
        <taxon>Desulfuromonadaceae</taxon>
        <taxon>Desulfuromonas</taxon>
    </lineage>
</organism>
<accession>Q1JWA9</accession>
<reference evidence="2" key="1">
    <citation type="submission" date="2006-05" db="EMBL/GenBank/DDBJ databases">
        <title>Annotation of the draft genome assembly of Desulfuromonas acetoxidans DSM 684.</title>
        <authorList>
            <consortium name="US DOE Joint Genome Institute (JGI-ORNL)"/>
            <person name="Larimer F."/>
            <person name="Land M."/>
            <person name="Hauser L."/>
        </authorList>
    </citation>
    <scope>NUCLEOTIDE SEQUENCE [LARGE SCALE GENOMIC DNA]</scope>
    <source>
        <strain evidence="2">DSM 684</strain>
    </source>
</reference>
<proteinExistence type="predicted"/>
<protein>
    <recommendedName>
        <fullName evidence="4">OmpA-like domain-containing protein</fullName>
    </recommendedName>
</protein>
<evidence type="ECO:0000256" key="1">
    <source>
        <dbReference type="SAM" id="Phobius"/>
    </source>
</evidence>
<name>Q1JWA9_DESA6</name>
<keyword evidence="1" id="KW-0812">Transmembrane</keyword>
<evidence type="ECO:0008006" key="4">
    <source>
        <dbReference type="Google" id="ProtNLM"/>
    </source>
</evidence>
<keyword evidence="3" id="KW-1185">Reference proteome</keyword>
<evidence type="ECO:0000313" key="2">
    <source>
        <dbReference type="EMBL" id="EAT14512.1"/>
    </source>
</evidence>
<feature type="transmembrane region" description="Helical" evidence="1">
    <location>
        <begin position="57"/>
        <end position="74"/>
    </location>
</feature>
<sequence>MQIYVKSCQTLLNYVLLLRYLLHIMKSQRYDFYSATTMERVLKKNSMATQWKIRRKGFLIAVVLLGLAGCQPFVGGHCCYERQIGTAVVQNTTEEGACAIFSAARPWSELSQAWQGRCLPFTNRNIAPSQRRYPARLSVITEGSCVPVRLQVLSDERMMQGVSLDLDEEGRESEAARQSVLQIVATFNALTRDWPQSCLLISGQGSDKYSAEYRWNLARRYEQKFREKFIDLGLEPQRVNVLSGALPDNRWPAMQDSAHGVQVFFQLQPSLLPAKDTQ</sequence>